<evidence type="ECO:0000313" key="1">
    <source>
        <dbReference type="EMBL" id="KAG0424810.1"/>
    </source>
</evidence>
<gene>
    <name evidence="1" type="ORF">HPB47_027985</name>
</gene>
<evidence type="ECO:0000313" key="2">
    <source>
        <dbReference type="Proteomes" id="UP000805193"/>
    </source>
</evidence>
<sequence length="277" mass="32127">MKDLSDEATLCLIALVEEFPQLWCLQNDQYRNNGIKLELWKQIANEMERRYSQYGPYTEGPWTYSVTFAHVIRKIHQVRGHVLQWKYLRDKYAKEAAKVAGTERSGFGTSDVCKPNILVFKWLPRCWVDREAKGRRLLLNHLLARDVRQMADVVLINPHPFFLNREKAPKREYFTADGYHIHRILGVRKMSKLIKVHVKKKLGAQWIGVRHCLELPQIYSCSHCTLVQPLQDKRPQVVVVPQLHPPPITMPASHRLPANDTILAVPDLPNRMTGEGL</sequence>
<proteinExistence type="predicted"/>
<dbReference type="Proteomes" id="UP000805193">
    <property type="component" value="Unassembled WGS sequence"/>
</dbReference>
<dbReference type="EMBL" id="JABSTQ010009933">
    <property type="protein sequence ID" value="KAG0424810.1"/>
    <property type="molecule type" value="Genomic_DNA"/>
</dbReference>
<comment type="caution">
    <text evidence="1">The sequence shown here is derived from an EMBL/GenBank/DDBJ whole genome shotgun (WGS) entry which is preliminary data.</text>
</comment>
<accession>A0AC60PWU4</accession>
<protein>
    <submittedName>
        <fullName evidence="1">Uncharacterized protein</fullName>
    </submittedName>
</protein>
<organism evidence="1 2">
    <name type="scientific">Ixodes persulcatus</name>
    <name type="common">Taiga tick</name>
    <dbReference type="NCBI Taxonomy" id="34615"/>
    <lineage>
        <taxon>Eukaryota</taxon>
        <taxon>Metazoa</taxon>
        <taxon>Ecdysozoa</taxon>
        <taxon>Arthropoda</taxon>
        <taxon>Chelicerata</taxon>
        <taxon>Arachnida</taxon>
        <taxon>Acari</taxon>
        <taxon>Parasitiformes</taxon>
        <taxon>Ixodida</taxon>
        <taxon>Ixodoidea</taxon>
        <taxon>Ixodidae</taxon>
        <taxon>Ixodinae</taxon>
        <taxon>Ixodes</taxon>
    </lineage>
</organism>
<keyword evidence="2" id="KW-1185">Reference proteome</keyword>
<reference evidence="1 2" key="1">
    <citation type="journal article" date="2020" name="Cell">
        <title>Large-Scale Comparative Analyses of Tick Genomes Elucidate Their Genetic Diversity and Vector Capacities.</title>
        <authorList>
            <consortium name="Tick Genome and Microbiome Consortium (TIGMIC)"/>
            <person name="Jia N."/>
            <person name="Wang J."/>
            <person name="Shi W."/>
            <person name="Du L."/>
            <person name="Sun Y."/>
            <person name="Zhan W."/>
            <person name="Jiang J.F."/>
            <person name="Wang Q."/>
            <person name="Zhang B."/>
            <person name="Ji P."/>
            <person name="Bell-Sakyi L."/>
            <person name="Cui X.M."/>
            <person name="Yuan T.T."/>
            <person name="Jiang B.G."/>
            <person name="Yang W.F."/>
            <person name="Lam T.T."/>
            <person name="Chang Q.C."/>
            <person name="Ding S.J."/>
            <person name="Wang X.J."/>
            <person name="Zhu J.G."/>
            <person name="Ruan X.D."/>
            <person name="Zhao L."/>
            <person name="Wei J.T."/>
            <person name="Ye R.Z."/>
            <person name="Que T.C."/>
            <person name="Du C.H."/>
            <person name="Zhou Y.H."/>
            <person name="Cheng J.X."/>
            <person name="Dai P.F."/>
            <person name="Guo W.B."/>
            <person name="Han X.H."/>
            <person name="Huang E.J."/>
            <person name="Li L.F."/>
            <person name="Wei W."/>
            <person name="Gao Y.C."/>
            <person name="Liu J.Z."/>
            <person name="Shao H.Z."/>
            <person name="Wang X."/>
            <person name="Wang C.C."/>
            <person name="Yang T.C."/>
            <person name="Huo Q.B."/>
            <person name="Li W."/>
            <person name="Chen H.Y."/>
            <person name="Chen S.E."/>
            <person name="Zhou L.G."/>
            <person name="Ni X.B."/>
            <person name="Tian J.H."/>
            <person name="Sheng Y."/>
            <person name="Liu T."/>
            <person name="Pan Y.S."/>
            <person name="Xia L.Y."/>
            <person name="Li J."/>
            <person name="Zhao F."/>
            <person name="Cao W.C."/>
        </authorList>
    </citation>
    <scope>NUCLEOTIDE SEQUENCE [LARGE SCALE GENOMIC DNA]</scope>
    <source>
        <strain evidence="1">Iper-2018</strain>
    </source>
</reference>
<name>A0AC60PWU4_IXOPE</name>